<keyword evidence="5" id="KW-0663">Pyridoxal phosphate</keyword>
<keyword evidence="10" id="KW-1185">Reference proteome</keyword>
<evidence type="ECO:0000313" key="10">
    <source>
        <dbReference type="Proteomes" id="UP000641932"/>
    </source>
</evidence>
<evidence type="ECO:0000259" key="8">
    <source>
        <dbReference type="Pfam" id="PF00155"/>
    </source>
</evidence>
<keyword evidence="3 6" id="KW-0032">Aminotransferase</keyword>
<reference evidence="9" key="1">
    <citation type="journal article" date="2014" name="Int. J. Syst. Evol. Microbiol.">
        <title>Complete genome sequence of Corynebacterium casei LMG S-19264T (=DSM 44701T), isolated from a smear-ripened cheese.</title>
        <authorList>
            <consortium name="US DOE Joint Genome Institute (JGI-PGF)"/>
            <person name="Walter F."/>
            <person name="Albersmeier A."/>
            <person name="Kalinowski J."/>
            <person name="Ruckert C."/>
        </authorList>
    </citation>
    <scope>NUCLEOTIDE SEQUENCE</scope>
    <source>
        <strain evidence="9">CGMCC 4.7201</strain>
    </source>
</reference>
<dbReference type="PANTHER" id="PTHR46383">
    <property type="entry name" value="ASPARTATE AMINOTRANSFERASE"/>
    <property type="match status" value="1"/>
</dbReference>
<comment type="caution">
    <text evidence="9">The sequence shown here is derived from an EMBL/GenBank/DDBJ whole genome shotgun (WGS) entry which is preliminary data.</text>
</comment>
<evidence type="ECO:0000313" key="9">
    <source>
        <dbReference type="EMBL" id="GGO94249.1"/>
    </source>
</evidence>
<dbReference type="Pfam" id="PF00155">
    <property type="entry name" value="Aminotran_1_2"/>
    <property type="match status" value="1"/>
</dbReference>
<evidence type="ECO:0000256" key="7">
    <source>
        <dbReference type="SAM" id="MobiDB-lite"/>
    </source>
</evidence>
<dbReference type="GO" id="GO:0008483">
    <property type="term" value="F:transaminase activity"/>
    <property type="evidence" value="ECO:0007669"/>
    <property type="project" value="UniProtKB-KW"/>
</dbReference>
<dbReference type="EMBL" id="BMMS01000022">
    <property type="protein sequence ID" value="GGO94249.1"/>
    <property type="molecule type" value="Genomic_DNA"/>
</dbReference>
<organism evidence="9 10">
    <name type="scientific">Wenjunlia tyrosinilytica</name>
    <dbReference type="NCBI Taxonomy" id="1544741"/>
    <lineage>
        <taxon>Bacteria</taxon>
        <taxon>Bacillati</taxon>
        <taxon>Actinomycetota</taxon>
        <taxon>Actinomycetes</taxon>
        <taxon>Kitasatosporales</taxon>
        <taxon>Streptomycetaceae</taxon>
        <taxon>Wenjunlia</taxon>
    </lineage>
</organism>
<dbReference type="EC" id="2.6.1.-" evidence="6"/>
<reference evidence="9" key="2">
    <citation type="submission" date="2020-09" db="EMBL/GenBank/DDBJ databases">
        <authorList>
            <person name="Sun Q."/>
            <person name="Zhou Y."/>
        </authorList>
    </citation>
    <scope>NUCLEOTIDE SEQUENCE</scope>
    <source>
        <strain evidence="9">CGMCC 4.7201</strain>
    </source>
</reference>
<proteinExistence type="inferred from homology"/>
<dbReference type="CDD" id="cd00609">
    <property type="entry name" value="AAT_like"/>
    <property type="match status" value="1"/>
</dbReference>
<dbReference type="Proteomes" id="UP000641932">
    <property type="component" value="Unassembled WGS sequence"/>
</dbReference>
<evidence type="ECO:0000256" key="2">
    <source>
        <dbReference type="ARBA" id="ARBA00007441"/>
    </source>
</evidence>
<dbReference type="PROSITE" id="PS00105">
    <property type="entry name" value="AA_TRANSFER_CLASS_1"/>
    <property type="match status" value="1"/>
</dbReference>
<evidence type="ECO:0000256" key="5">
    <source>
        <dbReference type="ARBA" id="ARBA00022898"/>
    </source>
</evidence>
<dbReference type="SUPFAM" id="SSF53383">
    <property type="entry name" value="PLP-dependent transferases"/>
    <property type="match status" value="1"/>
</dbReference>
<sequence length="419" mass="45328">MTSTLEVGGARPPASVSRAGSIPPSCLHDAFRSAQAWELANGRPSIRLHVGEPAFAPPPAAVEALGAAAREGRTAYTSAEGMDPLREALAEKLERENGHRTRYDRIFITPGSCQGLAALMQSVANPGDEILLPRIHWPIHLQQALLAGLRPRFYRLDADFRPDLEALEDAGSERTRMILVNTPSNPTGAVLERPFLEAVLDVARRRGWQVLSDEAYEHFVFEGEHVSMASLERDVPEEERLVYSTYSFSKSYAMTGYRLGYVAVPNAAAGDALRVVQEASIVSPPTPVQYAALAALSDPDATARNHEAVRACRDRSLPRLVEAGLLRRVPEGGWYALLDLAPTGLDAEEFSARLLAEHGTAIAPARGFALRPELDADGRVVAVTEDPRLSTLVRVAFCGDGDQLETGVDRLVALATGGR</sequence>
<evidence type="ECO:0000256" key="6">
    <source>
        <dbReference type="RuleBase" id="RU000481"/>
    </source>
</evidence>
<evidence type="ECO:0000256" key="3">
    <source>
        <dbReference type="ARBA" id="ARBA00022576"/>
    </source>
</evidence>
<dbReference type="GO" id="GO:0006520">
    <property type="term" value="P:amino acid metabolic process"/>
    <property type="evidence" value="ECO:0007669"/>
    <property type="project" value="InterPro"/>
</dbReference>
<dbReference type="Gene3D" id="3.40.640.10">
    <property type="entry name" value="Type I PLP-dependent aspartate aminotransferase-like (Major domain)"/>
    <property type="match status" value="1"/>
</dbReference>
<dbReference type="RefSeq" id="WP_189133919.1">
    <property type="nucleotide sequence ID" value="NZ_BMMS01000022.1"/>
</dbReference>
<dbReference type="InterPro" id="IPR015424">
    <property type="entry name" value="PyrdxlP-dep_Trfase"/>
</dbReference>
<comment type="cofactor">
    <cofactor evidence="1 6">
        <name>pyridoxal 5'-phosphate</name>
        <dbReference type="ChEBI" id="CHEBI:597326"/>
    </cofactor>
</comment>
<feature type="region of interest" description="Disordered" evidence="7">
    <location>
        <begin position="1"/>
        <end position="21"/>
    </location>
</feature>
<dbReference type="AlphaFoldDB" id="A0A917ZTH8"/>
<dbReference type="GO" id="GO:0030170">
    <property type="term" value="F:pyridoxal phosphate binding"/>
    <property type="evidence" value="ECO:0007669"/>
    <property type="project" value="InterPro"/>
</dbReference>
<protein>
    <recommendedName>
        <fullName evidence="6">Aminotransferase</fullName>
        <ecNumber evidence="6">2.6.1.-</ecNumber>
    </recommendedName>
</protein>
<dbReference type="InterPro" id="IPR004838">
    <property type="entry name" value="NHTrfase_class1_PyrdxlP-BS"/>
</dbReference>
<feature type="domain" description="Aminotransferase class I/classII large" evidence="8">
    <location>
        <begin position="46"/>
        <end position="384"/>
    </location>
</feature>
<dbReference type="InterPro" id="IPR004839">
    <property type="entry name" value="Aminotransferase_I/II_large"/>
</dbReference>
<evidence type="ECO:0000256" key="1">
    <source>
        <dbReference type="ARBA" id="ARBA00001933"/>
    </source>
</evidence>
<keyword evidence="4 6" id="KW-0808">Transferase</keyword>
<dbReference type="InterPro" id="IPR015421">
    <property type="entry name" value="PyrdxlP-dep_Trfase_major"/>
</dbReference>
<dbReference type="PANTHER" id="PTHR46383:SF2">
    <property type="entry name" value="AMINOTRANSFERASE"/>
    <property type="match status" value="1"/>
</dbReference>
<name>A0A917ZTH8_9ACTN</name>
<comment type="similarity">
    <text evidence="2 6">Belongs to the class-I pyridoxal-phosphate-dependent aminotransferase family.</text>
</comment>
<dbReference type="InterPro" id="IPR050596">
    <property type="entry name" value="AspAT/PAT-like"/>
</dbReference>
<accession>A0A917ZTH8</accession>
<gene>
    <name evidence="9" type="ORF">GCM10012280_48660</name>
</gene>
<evidence type="ECO:0000256" key="4">
    <source>
        <dbReference type="ARBA" id="ARBA00022679"/>
    </source>
</evidence>